<dbReference type="PANTHER" id="PTHR43284:SF1">
    <property type="entry name" value="ASPARAGINE SYNTHETASE"/>
    <property type="match status" value="1"/>
</dbReference>
<dbReference type="Gene3D" id="3.60.20.10">
    <property type="entry name" value="Glutamine Phosphoribosylpyrophosphate, subunit 1, domain 1"/>
    <property type="match status" value="1"/>
</dbReference>
<dbReference type="NCBIfam" id="TIGR01536">
    <property type="entry name" value="asn_synth_AEB"/>
    <property type="match status" value="1"/>
</dbReference>
<dbReference type="Pfam" id="PF13537">
    <property type="entry name" value="GATase_7"/>
    <property type="match status" value="1"/>
</dbReference>
<dbReference type="Gene3D" id="3.40.50.620">
    <property type="entry name" value="HUPs"/>
    <property type="match status" value="2"/>
</dbReference>
<organism evidence="9 10">
    <name type="scientific">Bimuria novae-zelandiae CBS 107.79</name>
    <dbReference type="NCBI Taxonomy" id="1447943"/>
    <lineage>
        <taxon>Eukaryota</taxon>
        <taxon>Fungi</taxon>
        <taxon>Dikarya</taxon>
        <taxon>Ascomycota</taxon>
        <taxon>Pezizomycotina</taxon>
        <taxon>Dothideomycetes</taxon>
        <taxon>Pleosporomycetidae</taxon>
        <taxon>Pleosporales</taxon>
        <taxon>Massarineae</taxon>
        <taxon>Didymosphaeriaceae</taxon>
        <taxon>Bimuria</taxon>
    </lineage>
</organism>
<dbReference type="CDD" id="cd01991">
    <property type="entry name" value="Asn_synthase_B_C"/>
    <property type="match status" value="1"/>
</dbReference>
<evidence type="ECO:0000313" key="9">
    <source>
        <dbReference type="EMBL" id="KAF1964823.1"/>
    </source>
</evidence>
<comment type="similarity">
    <text evidence="1">Belongs to the asparagine synthetase family.</text>
</comment>
<accession>A0A6A5UHX9</accession>
<dbReference type="CDD" id="cd00712">
    <property type="entry name" value="AsnB"/>
    <property type="match status" value="1"/>
</dbReference>
<evidence type="ECO:0000256" key="4">
    <source>
        <dbReference type="ARBA" id="ARBA00022962"/>
    </source>
</evidence>
<evidence type="ECO:0000256" key="2">
    <source>
        <dbReference type="ARBA" id="ARBA00022741"/>
    </source>
</evidence>
<proteinExistence type="inferred from homology"/>
<evidence type="ECO:0000259" key="8">
    <source>
        <dbReference type="PROSITE" id="PS51278"/>
    </source>
</evidence>
<evidence type="ECO:0000256" key="7">
    <source>
        <dbReference type="PIRSR" id="PIRSR001589-3"/>
    </source>
</evidence>
<feature type="site" description="Important for beta-aspartyl-AMP intermediate formation" evidence="7">
    <location>
        <position position="392"/>
    </location>
</feature>
<feature type="binding site" evidence="6">
    <location>
        <position position="313"/>
    </location>
    <ligand>
        <name>ATP</name>
        <dbReference type="ChEBI" id="CHEBI:30616"/>
    </ligand>
</feature>
<keyword evidence="2 5" id="KW-0547">Nucleotide-binding</keyword>
<name>A0A6A5UHX9_9PLEO</name>
<dbReference type="SUPFAM" id="SSF56235">
    <property type="entry name" value="N-terminal nucleophile aminohydrolases (Ntn hydrolases)"/>
    <property type="match status" value="1"/>
</dbReference>
<dbReference type="PIRSF" id="PIRSF001589">
    <property type="entry name" value="Asn_synthetase_glu-h"/>
    <property type="match status" value="1"/>
</dbReference>
<evidence type="ECO:0000256" key="5">
    <source>
        <dbReference type="PIRNR" id="PIRNR001589"/>
    </source>
</evidence>
<dbReference type="InterPro" id="IPR029055">
    <property type="entry name" value="Ntn_hydrolases_N"/>
</dbReference>
<dbReference type="GO" id="GO:0006529">
    <property type="term" value="P:asparagine biosynthetic process"/>
    <property type="evidence" value="ECO:0007669"/>
    <property type="project" value="InterPro"/>
</dbReference>
<dbReference type="SUPFAM" id="SSF52402">
    <property type="entry name" value="Adenine nucleotide alpha hydrolases-like"/>
    <property type="match status" value="1"/>
</dbReference>
<dbReference type="GO" id="GO:0004066">
    <property type="term" value="F:asparagine synthase (glutamine-hydrolyzing) activity"/>
    <property type="evidence" value="ECO:0007669"/>
    <property type="project" value="InterPro"/>
</dbReference>
<dbReference type="OrthoDB" id="409189at2759"/>
<evidence type="ECO:0000256" key="6">
    <source>
        <dbReference type="PIRSR" id="PIRSR001589-2"/>
    </source>
</evidence>
<dbReference type="InterPro" id="IPR051786">
    <property type="entry name" value="ASN_synthetase/amidase"/>
</dbReference>
<dbReference type="AlphaFoldDB" id="A0A6A5UHX9"/>
<feature type="domain" description="Glutamine amidotransferase type-2" evidence="8">
    <location>
        <begin position="2"/>
        <end position="221"/>
    </location>
</feature>
<sequence length="695" mass="79202">MCGISCVITLKGNAPKPHSYGAQNLSQVYELERAHLSKQMEDSLEVIKHRGPDARGYWFSDHNRVDLSPEADQPFHDTSNNVHAVIVGEFYDWEDIRADLVAKGHAFKSHCDSEILIGLYKEYGMSMMEHLRGEFAFVLYDSKNQVIIAARDRYGVKPLFYTVHDGRLLIASEMKAFLAFGWQPEWDVQSILESAYLTDIRTLFQGVQRIQAGRYLSVQSFGAISQMDYWDIEYPKKHEIETRSEEDMIQGVRERLLNAVRVRLRADVPVGIFLSGGLDSSAIAGMVKHLMVEKGVHLGNEEAAIANMNCFSIKFLDEPGDGFDEEPIAQRTSEWLGVKKHVVRMTEDEFVKNYSDAAWFCEIPNMDLCFIGKLVLSRLTREKGVKVVLTGEGSDEQFAGYATLLVDFLREPDESWPSRTLPDDLRLKLLAREQGYGGDQASIQSFRPTDPPSAIYAKQQINNVSIISAASVMPVESMLAPWTYQEFGTQDPRVTGVHNVLPGTVRKKIQVKWHPIHSALYIWQKLLLQNILLVSLGDRVEMGNSVEGRQPFLDHHLTEYVNRLPPSVKLRYGPETKSMSEKWILKEAAKPFVTEELYKRRKHPFSAPVKYATDGPLHRYIGNLVTKENIEQLGFFEWEKCKTLVEDGFVQKDAVQMRKLFVVSQLIEISKRFRVKRAVPEYALQSETVDEDNTV</sequence>
<dbReference type="InterPro" id="IPR001962">
    <property type="entry name" value="Asn_synthase"/>
</dbReference>
<dbReference type="GO" id="GO:0005524">
    <property type="term" value="F:ATP binding"/>
    <property type="evidence" value="ECO:0007669"/>
    <property type="project" value="UniProtKB-KW"/>
</dbReference>
<protein>
    <submittedName>
        <fullName evidence="9">Glutamine-hydrolyzing asparagine synthase</fullName>
    </submittedName>
</protein>
<dbReference type="Pfam" id="PF00733">
    <property type="entry name" value="Asn_synthase"/>
    <property type="match status" value="1"/>
</dbReference>
<dbReference type="InterPro" id="IPR006426">
    <property type="entry name" value="Asn_synth_AEB"/>
</dbReference>
<dbReference type="InterPro" id="IPR014729">
    <property type="entry name" value="Rossmann-like_a/b/a_fold"/>
</dbReference>
<gene>
    <name evidence="9" type="ORF">BU23DRAFT_630426</name>
</gene>
<dbReference type="Proteomes" id="UP000800036">
    <property type="component" value="Unassembled WGS sequence"/>
</dbReference>
<keyword evidence="10" id="KW-1185">Reference proteome</keyword>
<dbReference type="PROSITE" id="PS51278">
    <property type="entry name" value="GATASE_TYPE_2"/>
    <property type="match status" value="1"/>
</dbReference>
<evidence type="ECO:0000256" key="3">
    <source>
        <dbReference type="ARBA" id="ARBA00022840"/>
    </source>
</evidence>
<feature type="binding site" evidence="6">
    <location>
        <position position="112"/>
    </location>
    <ligand>
        <name>L-glutamine</name>
        <dbReference type="ChEBI" id="CHEBI:58359"/>
    </ligand>
</feature>
<dbReference type="GO" id="GO:0005829">
    <property type="term" value="C:cytosol"/>
    <property type="evidence" value="ECO:0007669"/>
    <property type="project" value="TreeGrafter"/>
</dbReference>
<dbReference type="PANTHER" id="PTHR43284">
    <property type="entry name" value="ASPARAGINE SYNTHETASE (GLUTAMINE-HYDROLYZING)"/>
    <property type="match status" value="1"/>
</dbReference>
<evidence type="ECO:0000313" key="10">
    <source>
        <dbReference type="Proteomes" id="UP000800036"/>
    </source>
</evidence>
<keyword evidence="3 5" id="KW-0067">ATP-binding</keyword>
<dbReference type="InterPro" id="IPR017932">
    <property type="entry name" value="GATase_2_dom"/>
</dbReference>
<dbReference type="EMBL" id="ML976776">
    <property type="protein sequence ID" value="KAF1964823.1"/>
    <property type="molecule type" value="Genomic_DNA"/>
</dbReference>
<evidence type="ECO:0000256" key="1">
    <source>
        <dbReference type="ARBA" id="ARBA00005752"/>
    </source>
</evidence>
<keyword evidence="4" id="KW-0315">Glutamine amidotransferase</keyword>
<dbReference type="InterPro" id="IPR033738">
    <property type="entry name" value="AsnB_N"/>
</dbReference>
<reference evidence="9" key="1">
    <citation type="journal article" date="2020" name="Stud. Mycol.">
        <title>101 Dothideomycetes genomes: a test case for predicting lifestyles and emergence of pathogens.</title>
        <authorList>
            <person name="Haridas S."/>
            <person name="Albert R."/>
            <person name="Binder M."/>
            <person name="Bloem J."/>
            <person name="Labutti K."/>
            <person name="Salamov A."/>
            <person name="Andreopoulos B."/>
            <person name="Baker S."/>
            <person name="Barry K."/>
            <person name="Bills G."/>
            <person name="Bluhm B."/>
            <person name="Cannon C."/>
            <person name="Castanera R."/>
            <person name="Culley D."/>
            <person name="Daum C."/>
            <person name="Ezra D."/>
            <person name="Gonzalez J."/>
            <person name="Henrissat B."/>
            <person name="Kuo A."/>
            <person name="Liang C."/>
            <person name="Lipzen A."/>
            <person name="Lutzoni F."/>
            <person name="Magnuson J."/>
            <person name="Mondo S."/>
            <person name="Nolan M."/>
            <person name="Ohm R."/>
            <person name="Pangilinan J."/>
            <person name="Park H.-J."/>
            <person name="Ramirez L."/>
            <person name="Alfaro M."/>
            <person name="Sun H."/>
            <person name="Tritt A."/>
            <person name="Yoshinaga Y."/>
            <person name="Zwiers L.-H."/>
            <person name="Turgeon B."/>
            <person name="Goodwin S."/>
            <person name="Spatafora J."/>
            <person name="Crous P."/>
            <person name="Grigoriev I."/>
        </authorList>
    </citation>
    <scope>NUCLEOTIDE SEQUENCE</scope>
    <source>
        <strain evidence="9">CBS 107.79</strain>
    </source>
</reference>